<reference evidence="2 3" key="1">
    <citation type="submission" date="2014-09" db="EMBL/GenBank/DDBJ databases">
        <title>Genome sequence of Sinomonas sp. MUSC 117.</title>
        <authorList>
            <person name="Lee L.-H."/>
        </authorList>
    </citation>
    <scope>NUCLEOTIDE SEQUENCE [LARGE SCALE GENOMIC DNA]</scope>
    <source>
        <strain evidence="2 3">MUSC 117</strain>
    </source>
</reference>
<feature type="compositionally biased region" description="Basic and acidic residues" evidence="1">
    <location>
        <begin position="37"/>
        <end position="49"/>
    </location>
</feature>
<organism evidence="2 3">
    <name type="scientific">Sinomonas humi</name>
    <dbReference type="NCBI Taxonomy" id="1338436"/>
    <lineage>
        <taxon>Bacteria</taxon>
        <taxon>Bacillati</taxon>
        <taxon>Actinomycetota</taxon>
        <taxon>Actinomycetes</taxon>
        <taxon>Micrococcales</taxon>
        <taxon>Micrococcaceae</taxon>
        <taxon>Sinomonas</taxon>
    </lineage>
</organism>
<dbReference type="STRING" id="1338436.LK10_05415"/>
<dbReference type="Proteomes" id="UP000030982">
    <property type="component" value="Unassembled WGS sequence"/>
</dbReference>
<comment type="caution">
    <text evidence="2">The sequence shown here is derived from an EMBL/GenBank/DDBJ whole genome shotgun (WGS) entry which is preliminary data.</text>
</comment>
<gene>
    <name evidence="2" type="ORF">LK10_05415</name>
</gene>
<dbReference type="EMBL" id="JTDL01000079">
    <property type="protein sequence ID" value="KHL04476.1"/>
    <property type="molecule type" value="Genomic_DNA"/>
</dbReference>
<name>A0A0B2AM81_9MICC</name>
<feature type="region of interest" description="Disordered" evidence="1">
    <location>
        <begin position="36"/>
        <end position="61"/>
    </location>
</feature>
<evidence type="ECO:0000313" key="3">
    <source>
        <dbReference type="Proteomes" id="UP000030982"/>
    </source>
</evidence>
<keyword evidence="3" id="KW-1185">Reference proteome</keyword>
<accession>A0A0B2AM81</accession>
<evidence type="ECO:0000256" key="1">
    <source>
        <dbReference type="SAM" id="MobiDB-lite"/>
    </source>
</evidence>
<evidence type="ECO:0000313" key="2">
    <source>
        <dbReference type="EMBL" id="KHL04476.1"/>
    </source>
</evidence>
<dbReference type="AlphaFoldDB" id="A0A0B2AM81"/>
<sequence>MQLWSVRWTLSGVRDSNSYPPQGWGNFTVLGGHVHPCSRETGRSGRESLDNNGPPPPGWLSQLLGKAAATAIPLTTIRDV</sequence>
<protein>
    <submittedName>
        <fullName evidence="2">Uncharacterized protein</fullName>
    </submittedName>
</protein>
<proteinExistence type="predicted"/>